<keyword evidence="1" id="KW-0472">Membrane</keyword>
<organism evidence="2 3">
    <name type="scientific">Acidovorax phage ACP17</name>
    <dbReference type="NCBI Taxonomy" id="2010329"/>
    <lineage>
        <taxon>Viruses</taxon>
        <taxon>Duplodnaviria</taxon>
        <taxon>Heunggongvirae</taxon>
        <taxon>Uroviricota</taxon>
        <taxon>Caudoviricetes</taxon>
        <taxon>Busanvirus</taxon>
        <taxon>Busanvirus ACP17</taxon>
    </lineage>
</organism>
<dbReference type="Proteomes" id="UP000224101">
    <property type="component" value="Segment"/>
</dbReference>
<evidence type="ECO:0000256" key="1">
    <source>
        <dbReference type="SAM" id="Phobius"/>
    </source>
</evidence>
<feature type="transmembrane region" description="Helical" evidence="1">
    <location>
        <begin position="6"/>
        <end position="26"/>
    </location>
</feature>
<dbReference type="KEGG" id="vg:40085842"/>
<dbReference type="EMBL" id="KY979132">
    <property type="protein sequence ID" value="ASD50439.1"/>
    <property type="molecule type" value="Genomic_DNA"/>
</dbReference>
<feature type="transmembrane region" description="Helical" evidence="1">
    <location>
        <begin position="47"/>
        <end position="66"/>
    </location>
</feature>
<proteinExistence type="predicted"/>
<reference evidence="2 3" key="1">
    <citation type="submission" date="2017-08" db="EMBL/GenBank/DDBJ databases">
        <title>Characterization and complete genome sequence of novel bacteriophage infecting the causal agent of bacterial fruit blotch, Acidovorax citrulli.</title>
        <authorList>
            <person name="Midani A.R."/>
            <person name="Park S.-H."/>
            <person name="Choi T.-J."/>
        </authorList>
    </citation>
    <scope>NUCLEOTIDE SEQUENCE [LARGE SCALE GENOMIC DNA]</scope>
</reference>
<name>A0A218M317_9CAUD</name>
<dbReference type="RefSeq" id="YP_009609757.1">
    <property type="nucleotide sequence ID" value="NC_041997.1"/>
</dbReference>
<evidence type="ECO:0000313" key="3">
    <source>
        <dbReference type="Proteomes" id="UP000224101"/>
    </source>
</evidence>
<evidence type="ECO:0000313" key="2">
    <source>
        <dbReference type="EMBL" id="ASD50439.1"/>
    </source>
</evidence>
<keyword evidence="1" id="KW-0812">Transmembrane</keyword>
<dbReference type="GeneID" id="40085842"/>
<accession>A0A218M317</accession>
<protein>
    <submittedName>
        <fullName evidence="2">Uncharacterized protein</fullName>
    </submittedName>
</protein>
<keyword evidence="3" id="KW-1185">Reference proteome</keyword>
<sequence length="103" mass="11691">MTIFWVQYLLSVVAVAVLACGIYKYPQTYDDRKESWRPNAVRSVRNLNEMNFAAIILIFLGCFVPVLNTLAAIILLLVSAFVGCGPTWSEVKQMFKKTKEVKE</sequence>
<keyword evidence="1" id="KW-1133">Transmembrane helix</keyword>